<evidence type="ECO:0000256" key="2">
    <source>
        <dbReference type="ARBA" id="ARBA00022801"/>
    </source>
</evidence>
<evidence type="ECO:0000313" key="8">
    <source>
        <dbReference type="Proteomes" id="UP000777438"/>
    </source>
</evidence>
<dbReference type="InterPro" id="IPR000330">
    <property type="entry name" value="SNF2_N"/>
</dbReference>
<evidence type="ECO:0000259" key="5">
    <source>
        <dbReference type="PROSITE" id="PS51192"/>
    </source>
</evidence>
<keyword evidence="8" id="KW-1185">Reference proteome</keyword>
<proteinExistence type="predicted"/>
<dbReference type="InterPro" id="IPR050628">
    <property type="entry name" value="SNF2_RAD54_helicase_TF"/>
</dbReference>
<dbReference type="GO" id="GO:0008094">
    <property type="term" value="F:ATP-dependent activity, acting on DNA"/>
    <property type="evidence" value="ECO:0007669"/>
    <property type="project" value="TreeGrafter"/>
</dbReference>
<dbReference type="EMBL" id="JAGPYM010000043">
    <property type="protein sequence ID" value="KAH6873890.1"/>
    <property type="molecule type" value="Genomic_DNA"/>
</dbReference>
<keyword evidence="3" id="KW-0067">ATP-binding</keyword>
<dbReference type="GO" id="GO:0005524">
    <property type="term" value="F:ATP binding"/>
    <property type="evidence" value="ECO:0007669"/>
    <property type="project" value="UniProtKB-KW"/>
</dbReference>
<dbReference type="GO" id="GO:0006281">
    <property type="term" value="P:DNA repair"/>
    <property type="evidence" value="ECO:0007669"/>
    <property type="project" value="TreeGrafter"/>
</dbReference>
<dbReference type="PANTHER" id="PTHR45626:SF22">
    <property type="entry name" value="DNA REPAIR PROTEIN RAD5"/>
    <property type="match status" value="1"/>
</dbReference>
<dbReference type="PROSITE" id="PS51192">
    <property type="entry name" value="HELICASE_ATP_BIND_1"/>
    <property type="match status" value="1"/>
</dbReference>
<dbReference type="InterPro" id="IPR001650">
    <property type="entry name" value="Helicase_C-like"/>
</dbReference>
<evidence type="ECO:0000256" key="1">
    <source>
        <dbReference type="ARBA" id="ARBA00022741"/>
    </source>
</evidence>
<dbReference type="Gene3D" id="3.40.50.300">
    <property type="entry name" value="P-loop containing nucleotide triphosphate hydrolases"/>
    <property type="match status" value="1"/>
</dbReference>
<dbReference type="CDD" id="cd18793">
    <property type="entry name" value="SF2_C_SNF"/>
    <property type="match status" value="1"/>
</dbReference>
<evidence type="ECO:0000259" key="6">
    <source>
        <dbReference type="PROSITE" id="PS51194"/>
    </source>
</evidence>
<dbReference type="Proteomes" id="UP000777438">
    <property type="component" value="Unassembled WGS sequence"/>
</dbReference>
<keyword evidence="1" id="KW-0547">Nucleotide-binding</keyword>
<dbReference type="InterPro" id="IPR049730">
    <property type="entry name" value="SNF2/RAD54-like_C"/>
</dbReference>
<evidence type="ECO:0000256" key="4">
    <source>
        <dbReference type="SAM" id="MobiDB-lite"/>
    </source>
</evidence>
<dbReference type="InterPro" id="IPR038718">
    <property type="entry name" value="SNF2-like_sf"/>
</dbReference>
<dbReference type="GO" id="GO:0005634">
    <property type="term" value="C:nucleus"/>
    <property type="evidence" value="ECO:0007669"/>
    <property type="project" value="TreeGrafter"/>
</dbReference>
<name>A0A9P8VSJ4_9HYPO</name>
<dbReference type="CDD" id="cd18008">
    <property type="entry name" value="DEXDc_SHPRH-like"/>
    <property type="match status" value="1"/>
</dbReference>
<reference evidence="7 8" key="1">
    <citation type="journal article" date="2021" name="Nat. Commun.">
        <title>Genetic determinants of endophytism in the Arabidopsis root mycobiome.</title>
        <authorList>
            <person name="Mesny F."/>
            <person name="Miyauchi S."/>
            <person name="Thiergart T."/>
            <person name="Pickel B."/>
            <person name="Atanasova L."/>
            <person name="Karlsson M."/>
            <person name="Huettel B."/>
            <person name="Barry K.W."/>
            <person name="Haridas S."/>
            <person name="Chen C."/>
            <person name="Bauer D."/>
            <person name="Andreopoulos W."/>
            <person name="Pangilinan J."/>
            <person name="LaButti K."/>
            <person name="Riley R."/>
            <person name="Lipzen A."/>
            <person name="Clum A."/>
            <person name="Drula E."/>
            <person name="Henrissat B."/>
            <person name="Kohler A."/>
            <person name="Grigoriev I.V."/>
            <person name="Martin F.M."/>
            <person name="Hacquard S."/>
        </authorList>
    </citation>
    <scope>NUCLEOTIDE SEQUENCE [LARGE SCALE GENOMIC DNA]</scope>
    <source>
        <strain evidence="7 8">MPI-CAGE-CH-0241</strain>
    </source>
</reference>
<dbReference type="Pfam" id="PF00271">
    <property type="entry name" value="Helicase_C"/>
    <property type="match status" value="1"/>
</dbReference>
<dbReference type="Pfam" id="PF00176">
    <property type="entry name" value="SNF2-rel_dom"/>
    <property type="match status" value="1"/>
</dbReference>
<dbReference type="SMART" id="SM00490">
    <property type="entry name" value="HELICc"/>
    <property type="match status" value="1"/>
</dbReference>
<dbReference type="GO" id="GO:0016787">
    <property type="term" value="F:hydrolase activity"/>
    <property type="evidence" value="ECO:0007669"/>
    <property type="project" value="UniProtKB-KW"/>
</dbReference>
<organism evidence="7 8">
    <name type="scientific">Thelonectria olida</name>
    <dbReference type="NCBI Taxonomy" id="1576542"/>
    <lineage>
        <taxon>Eukaryota</taxon>
        <taxon>Fungi</taxon>
        <taxon>Dikarya</taxon>
        <taxon>Ascomycota</taxon>
        <taxon>Pezizomycotina</taxon>
        <taxon>Sordariomycetes</taxon>
        <taxon>Hypocreomycetidae</taxon>
        <taxon>Hypocreales</taxon>
        <taxon>Nectriaceae</taxon>
        <taxon>Thelonectria</taxon>
    </lineage>
</organism>
<dbReference type="PROSITE" id="PS51194">
    <property type="entry name" value="HELICASE_CTER"/>
    <property type="match status" value="1"/>
</dbReference>
<dbReference type="OrthoDB" id="448448at2759"/>
<feature type="domain" description="Helicase C-terminal" evidence="6">
    <location>
        <begin position="668"/>
        <end position="830"/>
    </location>
</feature>
<sequence length="841" mass="93090">MLPCLSTPVSEQERAGSATSTRTYGEAFALETNSPSSVISHADTNAPHKEVCYGALYHGSALPSPDSPDGDELSGCSNTSFEGFVTFVLGKRDGYYILESSHGIELALLDVSSSTKLVALQGIPFVRSEAVVDASTVSKRRIKSKRRREPLHLSINIFGPMSSADDVGTRLSKVSAFLQHPKTVPQGVEYHNPQFLIFPEDDTNMNDFIGITNASAWAQKIKISDEVGEIMDSLDDIATESEWQPPTGLVSLLKKHQEDGVQFILQREDKAHRQMLTGELRSATGPGCRGGIIADVMGLGKTLTMLATVLHSLPSAEAFEKFYGLSAAQNSSKVRTRATLVVVSSAQLLESWYSEIETHISPGALNAISFHGQNRARHTAFLASADLVLTTYATIAAEQRGRDILHQVEWYRIVLDEAHWIRNSTSMQFRAVSCLTARSRWCLTGTPIQNNLEDLASLAGFLRLPLAPTRADFRKDILHPLSQGGPNFAKPLRAFLRAYCLRRTEQRLELPKSTQEIVTLQLTPEEQHMYDQVLDQMKGKIDDLVSQGKTIQRYNVLFTAILRMRVLCNIGTLKPSAASSSDFLAQQQGSTWCERCSAGDGDTSMLLASFQFCPDCRRPLHLASPNPGLTPSPRPNELEMNVSRTLESTSELLSLTRLSPQPSGLSTKLSAVVQNVSSSMLHAKHIVFSYWTSTLDLLAGLFKRAGIEYVHIDGRTSYRERSKRLRVFREDGRLPVLLMSIETGAVGLNLTAANRVHIIEPQWNPSVEEQAVARALRMGQKKEVTIFRYIVKGTVEQNIVNLQKKKKNLARFTFDVDVDDNLEEKLDDLKTVLNMGSRNTS</sequence>
<accession>A0A9P8VSJ4</accession>
<keyword evidence="2" id="KW-0378">Hydrolase</keyword>
<protein>
    <submittedName>
        <fullName evidence="7">SNF2 family N-terminal domain-containing protein</fullName>
    </submittedName>
</protein>
<comment type="caution">
    <text evidence="7">The sequence shown here is derived from an EMBL/GenBank/DDBJ whole genome shotgun (WGS) entry which is preliminary data.</text>
</comment>
<feature type="region of interest" description="Disordered" evidence="4">
    <location>
        <begin position="1"/>
        <end position="21"/>
    </location>
</feature>
<dbReference type="SUPFAM" id="SSF52540">
    <property type="entry name" value="P-loop containing nucleoside triphosphate hydrolases"/>
    <property type="match status" value="2"/>
</dbReference>
<dbReference type="SMART" id="SM00487">
    <property type="entry name" value="DEXDc"/>
    <property type="match status" value="1"/>
</dbReference>
<gene>
    <name evidence="7" type="ORF">B0T10DRAFT_499462</name>
</gene>
<dbReference type="InterPro" id="IPR014001">
    <property type="entry name" value="Helicase_ATP-bd"/>
</dbReference>
<evidence type="ECO:0000313" key="7">
    <source>
        <dbReference type="EMBL" id="KAH6873890.1"/>
    </source>
</evidence>
<dbReference type="AlphaFoldDB" id="A0A9P8VSJ4"/>
<dbReference type="Gene3D" id="3.40.50.10810">
    <property type="entry name" value="Tandem AAA-ATPase domain"/>
    <property type="match status" value="1"/>
</dbReference>
<dbReference type="PANTHER" id="PTHR45626">
    <property type="entry name" value="TRANSCRIPTION TERMINATION FACTOR 2-RELATED"/>
    <property type="match status" value="1"/>
</dbReference>
<evidence type="ECO:0000256" key="3">
    <source>
        <dbReference type="ARBA" id="ARBA00022840"/>
    </source>
</evidence>
<feature type="domain" description="Helicase ATP-binding" evidence="5">
    <location>
        <begin position="282"/>
        <end position="465"/>
    </location>
</feature>
<dbReference type="InterPro" id="IPR027417">
    <property type="entry name" value="P-loop_NTPase"/>
</dbReference>